<dbReference type="RefSeq" id="WP_270975514.1">
    <property type="nucleotide sequence ID" value="NZ_JAUSQL010000001.1"/>
</dbReference>
<keyword evidence="2" id="KW-0812">Transmembrane</keyword>
<name>A0ABT9PK35_9ACTO</name>
<keyword evidence="2" id="KW-0472">Membrane</keyword>
<sequence>MDPLTGAPQQDLESLLVTVAAIAITAVALWYLLAALALLRASRSGSRTLRMRVARWGPPILRGIAAAGLASSFIAPASADTDFSWGAPLPSPSTIYEPPPAEPTPAAPARDTPPAAPAATTVTTLHDTGQAGLMPRTHTVVAGDCLWSIARAYYAPTDDSEMADLVLDLYLANKGVIGNDPNLIHPGQTITLP</sequence>
<keyword evidence="2" id="KW-1133">Transmembrane helix</keyword>
<comment type="caution">
    <text evidence="4">The sequence shown here is derived from an EMBL/GenBank/DDBJ whole genome shotgun (WGS) entry which is preliminary data.</text>
</comment>
<proteinExistence type="predicted"/>
<dbReference type="InterPro" id="IPR036779">
    <property type="entry name" value="LysM_dom_sf"/>
</dbReference>
<evidence type="ECO:0000313" key="4">
    <source>
        <dbReference type="EMBL" id="MDP9833083.1"/>
    </source>
</evidence>
<feature type="domain" description="LysM" evidence="3">
    <location>
        <begin position="136"/>
        <end position="192"/>
    </location>
</feature>
<protein>
    <submittedName>
        <fullName evidence="4">Nucleoid-associated protein YgaU</fullName>
    </submittedName>
</protein>
<dbReference type="InterPro" id="IPR018392">
    <property type="entry name" value="LysM"/>
</dbReference>
<accession>A0ABT9PK35</accession>
<evidence type="ECO:0000256" key="1">
    <source>
        <dbReference type="SAM" id="MobiDB-lite"/>
    </source>
</evidence>
<feature type="transmembrane region" description="Helical" evidence="2">
    <location>
        <begin position="15"/>
        <end position="39"/>
    </location>
</feature>
<feature type="compositionally biased region" description="Pro residues" evidence="1">
    <location>
        <begin position="97"/>
        <end position="106"/>
    </location>
</feature>
<feature type="compositionally biased region" description="Low complexity" evidence="1">
    <location>
        <begin position="107"/>
        <end position="119"/>
    </location>
</feature>
<dbReference type="Proteomes" id="UP001230145">
    <property type="component" value="Unassembled WGS sequence"/>
</dbReference>
<dbReference type="Gene3D" id="3.10.350.10">
    <property type="entry name" value="LysM domain"/>
    <property type="match status" value="1"/>
</dbReference>
<evidence type="ECO:0000313" key="5">
    <source>
        <dbReference type="Proteomes" id="UP001230145"/>
    </source>
</evidence>
<organism evidence="4 5">
    <name type="scientific">Trueperella abortisuis</name>
    <dbReference type="NCBI Taxonomy" id="445930"/>
    <lineage>
        <taxon>Bacteria</taxon>
        <taxon>Bacillati</taxon>
        <taxon>Actinomycetota</taxon>
        <taxon>Actinomycetes</taxon>
        <taxon>Actinomycetales</taxon>
        <taxon>Actinomycetaceae</taxon>
        <taxon>Trueperella</taxon>
    </lineage>
</organism>
<evidence type="ECO:0000256" key="2">
    <source>
        <dbReference type="SAM" id="Phobius"/>
    </source>
</evidence>
<dbReference type="PROSITE" id="PS51782">
    <property type="entry name" value="LYSM"/>
    <property type="match status" value="1"/>
</dbReference>
<dbReference type="Pfam" id="PF01476">
    <property type="entry name" value="LysM"/>
    <property type="match status" value="1"/>
</dbReference>
<dbReference type="CDD" id="cd00118">
    <property type="entry name" value="LysM"/>
    <property type="match status" value="1"/>
</dbReference>
<evidence type="ECO:0000259" key="3">
    <source>
        <dbReference type="PROSITE" id="PS51782"/>
    </source>
</evidence>
<dbReference type="EMBL" id="JAUSQL010000001">
    <property type="protein sequence ID" value="MDP9833083.1"/>
    <property type="molecule type" value="Genomic_DNA"/>
</dbReference>
<reference evidence="4 5" key="1">
    <citation type="submission" date="2023-07" db="EMBL/GenBank/DDBJ databases">
        <title>Sequencing the genomes of 1000 actinobacteria strains.</title>
        <authorList>
            <person name="Klenk H.-P."/>
        </authorList>
    </citation>
    <scope>NUCLEOTIDE SEQUENCE [LARGE SCALE GENOMIC DNA]</scope>
    <source>
        <strain evidence="4 5">DSM 19515</strain>
    </source>
</reference>
<keyword evidence="5" id="KW-1185">Reference proteome</keyword>
<dbReference type="SMART" id="SM00257">
    <property type="entry name" value="LysM"/>
    <property type="match status" value="1"/>
</dbReference>
<feature type="region of interest" description="Disordered" evidence="1">
    <location>
        <begin position="89"/>
        <end position="119"/>
    </location>
</feature>
<gene>
    <name evidence="4" type="ORF">J2S45_001762</name>
</gene>